<gene>
    <name evidence="1" type="ORF">GRJ2_001225700</name>
</gene>
<reference evidence="1 2" key="1">
    <citation type="submission" date="2024-06" db="EMBL/GenBank/DDBJ databases">
        <title>The draft genome of Grus japonensis, version 3.</title>
        <authorList>
            <person name="Nabeshima K."/>
            <person name="Suzuki S."/>
            <person name="Onuma M."/>
        </authorList>
    </citation>
    <scope>NUCLEOTIDE SEQUENCE [LARGE SCALE GENOMIC DNA]</scope>
    <source>
        <strain evidence="1 2">451A</strain>
    </source>
</reference>
<proteinExistence type="predicted"/>
<evidence type="ECO:0000313" key="2">
    <source>
        <dbReference type="Proteomes" id="UP001623348"/>
    </source>
</evidence>
<name>A0ABC9WQ69_GRUJA</name>
<dbReference type="Proteomes" id="UP001623348">
    <property type="component" value="Unassembled WGS sequence"/>
</dbReference>
<dbReference type="EMBL" id="BAAFJT010000003">
    <property type="protein sequence ID" value="GAB0187604.1"/>
    <property type="molecule type" value="Genomic_DNA"/>
</dbReference>
<organism evidence="1 2">
    <name type="scientific">Grus japonensis</name>
    <name type="common">Japanese crane</name>
    <name type="synonym">Red-crowned crane</name>
    <dbReference type="NCBI Taxonomy" id="30415"/>
    <lineage>
        <taxon>Eukaryota</taxon>
        <taxon>Metazoa</taxon>
        <taxon>Chordata</taxon>
        <taxon>Craniata</taxon>
        <taxon>Vertebrata</taxon>
        <taxon>Euteleostomi</taxon>
        <taxon>Archelosauria</taxon>
        <taxon>Archosauria</taxon>
        <taxon>Dinosauria</taxon>
        <taxon>Saurischia</taxon>
        <taxon>Theropoda</taxon>
        <taxon>Coelurosauria</taxon>
        <taxon>Aves</taxon>
        <taxon>Neognathae</taxon>
        <taxon>Neoaves</taxon>
        <taxon>Gruiformes</taxon>
        <taxon>Gruidae</taxon>
        <taxon>Grus</taxon>
    </lineage>
</organism>
<sequence length="76" mass="8502">MNVSVTNCPFGLQCTVKKHLVCLSLDAYCLLQPVPSQFSEGKRVFLRARGLTSGSKRLCWLSVHSEGYPHPEPRAR</sequence>
<comment type="caution">
    <text evidence="1">The sequence shown here is derived from an EMBL/GenBank/DDBJ whole genome shotgun (WGS) entry which is preliminary data.</text>
</comment>
<keyword evidence="2" id="KW-1185">Reference proteome</keyword>
<accession>A0ABC9WQ69</accession>
<protein>
    <submittedName>
        <fullName evidence="1">Uncharacterized protein</fullName>
    </submittedName>
</protein>
<dbReference type="AlphaFoldDB" id="A0ABC9WQ69"/>
<evidence type="ECO:0000313" key="1">
    <source>
        <dbReference type="EMBL" id="GAB0187604.1"/>
    </source>
</evidence>